<protein>
    <submittedName>
        <fullName evidence="3">(spotted green pufferfish) hypothetical protein</fullName>
    </submittedName>
</protein>
<comment type="caution">
    <text evidence="3">The sequence shown here is derived from an EMBL/GenBank/DDBJ whole genome shotgun (WGS) entry which is preliminary data.</text>
</comment>
<dbReference type="GO" id="GO:0098837">
    <property type="term" value="C:postsynaptic recycling endosome"/>
    <property type="evidence" value="ECO:0007669"/>
    <property type="project" value="TreeGrafter"/>
</dbReference>
<dbReference type="OrthoDB" id="6269447at2759"/>
<feature type="non-terminal residue" evidence="3">
    <location>
        <position position="1"/>
    </location>
</feature>
<sequence>VRRRIKDTLDGQRILEKKGSSALKDLKRQLQLERKRADKLQERLQEILTNTLTTRTGLEELVLSEISSPSRSQPTGDSSSISSFSYKDMMKETQTTNQSKSGGGSPQSQRPADLSDDEVGELFQRLAEVKHLEVSCSSMAEDICRKSAIIETYVMDSRIDVSGCAAGGHGASQGDRGGLGSVLRDLVKPGDENLREMNKKLQNMLEEQLTKNMHLQKVASPRPRRDPLRTGTATACLSVQDLELLSQELVRLSKDS</sequence>
<name>Q4T6K7_TETNG</name>
<evidence type="ECO:0000313" key="3">
    <source>
        <dbReference type="EMBL" id="CAF91475.1"/>
    </source>
</evidence>
<dbReference type="PANTHER" id="PTHR18978:SF1">
    <property type="entry name" value="GRIP1-ASSOCIATED PROTEIN 1"/>
    <property type="match status" value="1"/>
</dbReference>
<feature type="coiled-coil region" evidence="1">
    <location>
        <begin position="191"/>
        <end position="218"/>
    </location>
</feature>
<reference evidence="3" key="2">
    <citation type="submission" date="2004-02" db="EMBL/GenBank/DDBJ databases">
        <authorList>
            <consortium name="Genoscope"/>
            <consortium name="Whitehead Institute Centre for Genome Research"/>
        </authorList>
    </citation>
    <scope>NUCLEOTIDE SEQUENCE</scope>
</reference>
<evidence type="ECO:0000256" key="1">
    <source>
        <dbReference type="SAM" id="Coils"/>
    </source>
</evidence>
<feature type="region of interest" description="Disordered" evidence="2">
    <location>
        <begin position="91"/>
        <end position="115"/>
    </location>
</feature>
<feature type="non-terminal residue" evidence="3">
    <location>
        <position position="256"/>
    </location>
</feature>
<gene>
    <name evidence="3" type="ORF">GSTENG00006255001</name>
</gene>
<accession>Q4T6K7</accession>
<proteinExistence type="predicted"/>
<evidence type="ECO:0000256" key="2">
    <source>
        <dbReference type="SAM" id="MobiDB-lite"/>
    </source>
</evidence>
<dbReference type="PANTHER" id="PTHR18978">
    <property type="entry name" value="GRIP-1 ASSOCIATED PROTEIN 1"/>
    <property type="match status" value="1"/>
</dbReference>
<dbReference type="GO" id="GO:0098998">
    <property type="term" value="C:extrinsic component of postsynaptic early endosome membrane"/>
    <property type="evidence" value="ECO:0007669"/>
    <property type="project" value="TreeGrafter"/>
</dbReference>
<feature type="region of interest" description="Disordered" evidence="2">
    <location>
        <begin position="64"/>
        <end position="83"/>
    </location>
</feature>
<dbReference type="GO" id="GO:1905244">
    <property type="term" value="P:regulation of modification of synaptic structure"/>
    <property type="evidence" value="ECO:0007669"/>
    <property type="project" value="TreeGrafter"/>
</dbReference>
<dbReference type="InterPro" id="IPR026204">
    <property type="entry name" value="GRIPAP1"/>
</dbReference>
<dbReference type="GO" id="GO:0098978">
    <property type="term" value="C:glutamatergic synapse"/>
    <property type="evidence" value="ECO:0007669"/>
    <property type="project" value="TreeGrafter"/>
</dbReference>
<dbReference type="AlphaFoldDB" id="Q4T6K7"/>
<dbReference type="GO" id="GO:0098887">
    <property type="term" value="P:neurotransmitter receptor transport, endosome to postsynaptic membrane"/>
    <property type="evidence" value="ECO:0007669"/>
    <property type="project" value="TreeGrafter"/>
</dbReference>
<dbReference type="KEGG" id="tng:GSTEN00006255G001"/>
<reference evidence="3" key="1">
    <citation type="journal article" date="2004" name="Nature">
        <title>Genome duplication in the teleost fish Tetraodon nigroviridis reveals the early vertebrate proto-karyotype.</title>
        <authorList>
            <person name="Jaillon O."/>
            <person name="Aury J.-M."/>
            <person name="Brunet F."/>
            <person name="Petit J.-L."/>
            <person name="Stange-Thomann N."/>
            <person name="Mauceli E."/>
            <person name="Bouneau L."/>
            <person name="Fischer C."/>
            <person name="Ozouf-Costaz C."/>
            <person name="Bernot A."/>
            <person name="Nicaud S."/>
            <person name="Jaffe D."/>
            <person name="Fisher S."/>
            <person name="Lutfalla G."/>
            <person name="Dossat C."/>
            <person name="Segurens B."/>
            <person name="Dasilva C."/>
            <person name="Salanoubat M."/>
            <person name="Levy M."/>
            <person name="Boudet N."/>
            <person name="Castellano S."/>
            <person name="Anthouard V."/>
            <person name="Jubin C."/>
            <person name="Castelli V."/>
            <person name="Katinka M."/>
            <person name="Vacherie B."/>
            <person name="Biemont C."/>
            <person name="Skalli Z."/>
            <person name="Cattolico L."/>
            <person name="Poulain J."/>
            <person name="De Berardinis V."/>
            <person name="Cruaud C."/>
            <person name="Duprat S."/>
            <person name="Brottier P."/>
            <person name="Coutanceau J.-P."/>
            <person name="Gouzy J."/>
            <person name="Parra G."/>
            <person name="Lardier G."/>
            <person name="Chapple C."/>
            <person name="McKernan K.J."/>
            <person name="McEwan P."/>
            <person name="Bosak S."/>
            <person name="Kellis M."/>
            <person name="Volff J.-N."/>
            <person name="Guigo R."/>
            <person name="Zody M.C."/>
            <person name="Mesirov J."/>
            <person name="Lindblad-Toh K."/>
            <person name="Birren B."/>
            <person name="Nusbaum C."/>
            <person name="Kahn D."/>
            <person name="Robinson-Rechavi M."/>
            <person name="Laudet V."/>
            <person name="Schachter V."/>
            <person name="Quetier F."/>
            <person name="Saurin W."/>
            <person name="Scarpelli C."/>
            <person name="Wincker P."/>
            <person name="Lander E.S."/>
            <person name="Weissenbach J."/>
            <person name="Roest Crollius H."/>
        </authorList>
    </citation>
    <scope>NUCLEOTIDE SEQUENCE [LARGE SCALE GENOMIC DNA]</scope>
</reference>
<dbReference type="EMBL" id="CAAE01008718">
    <property type="protein sequence ID" value="CAF91475.1"/>
    <property type="molecule type" value="Genomic_DNA"/>
</dbReference>
<feature type="compositionally biased region" description="Polar residues" evidence="2">
    <location>
        <begin position="65"/>
        <end position="77"/>
    </location>
</feature>
<dbReference type="GO" id="GO:0099152">
    <property type="term" value="P:regulation of neurotransmitter receptor transport, endosome to postsynaptic membrane"/>
    <property type="evidence" value="ECO:0007669"/>
    <property type="project" value="TreeGrafter"/>
</dbReference>
<keyword evidence="1" id="KW-0175">Coiled coil</keyword>
<dbReference type="GO" id="GO:0099158">
    <property type="term" value="P:regulation of recycling endosome localization within postsynapse"/>
    <property type="evidence" value="ECO:0007669"/>
    <property type="project" value="TreeGrafter"/>
</dbReference>
<organism evidence="3">
    <name type="scientific">Tetraodon nigroviridis</name>
    <name type="common">Spotted green pufferfish</name>
    <name type="synonym">Chelonodon nigroviridis</name>
    <dbReference type="NCBI Taxonomy" id="99883"/>
    <lineage>
        <taxon>Eukaryota</taxon>
        <taxon>Metazoa</taxon>
        <taxon>Chordata</taxon>
        <taxon>Craniata</taxon>
        <taxon>Vertebrata</taxon>
        <taxon>Euteleostomi</taxon>
        <taxon>Actinopterygii</taxon>
        <taxon>Neopterygii</taxon>
        <taxon>Teleostei</taxon>
        <taxon>Neoteleostei</taxon>
        <taxon>Acanthomorphata</taxon>
        <taxon>Eupercaria</taxon>
        <taxon>Tetraodontiformes</taxon>
        <taxon>Tetradontoidea</taxon>
        <taxon>Tetraodontidae</taxon>
        <taxon>Tetraodon</taxon>
    </lineage>
</organism>
<feature type="coiled-coil region" evidence="1">
    <location>
        <begin position="23"/>
        <end position="50"/>
    </location>
</feature>